<evidence type="ECO:0000259" key="5">
    <source>
        <dbReference type="Pfam" id="PF01420"/>
    </source>
</evidence>
<comment type="similarity">
    <text evidence="1">Belongs to the type-I restriction system S methylase family.</text>
</comment>
<keyword evidence="2" id="KW-0680">Restriction system</keyword>
<dbReference type="EMBL" id="FQVF01000033">
    <property type="protein sequence ID" value="SHG84280.1"/>
    <property type="molecule type" value="Genomic_DNA"/>
</dbReference>
<dbReference type="InterPro" id="IPR000055">
    <property type="entry name" value="Restrct_endonuc_typeI_TRD"/>
</dbReference>
<dbReference type="STRING" id="1122206.SAMN02745753_04582"/>
<evidence type="ECO:0000256" key="3">
    <source>
        <dbReference type="ARBA" id="ARBA00023125"/>
    </source>
</evidence>
<keyword evidence="3" id="KW-0238">DNA-binding</keyword>
<keyword evidence="7" id="KW-1185">Reference proteome</keyword>
<dbReference type="SUPFAM" id="SSF116734">
    <property type="entry name" value="DNA methylase specificity domain"/>
    <property type="match status" value="2"/>
</dbReference>
<accession>A0A1M5N3Z3</accession>
<dbReference type="Gene3D" id="1.10.287.1120">
    <property type="entry name" value="Bipartite methylase S protein"/>
    <property type="match status" value="1"/>
</dbReference>
<dbReference type="InterPro" id="IPR052021">
    <property type="entry name" value="Type-I_RS_S_subunit"/>
</dbReference>
<reference evidence="7" key="1">
    <citation type="submission" date="2016-11" db="EMBL/GenBank/DDBJ databases">
        <authorList>
            <person name="Varghese N."/>
            <person name="Submissions S."/>
        </authorList>
    </citation>
    <scope>NUCLEOTIDE SEQUENCE [LARGE SCALE GENOMIC DNA]</scope>
    <source>
        <strain evidence="7">DSM 16579</strain>
    </source>
</reference>
<evidence type="ECO:0000313" key="6">
    <source>
        <dbReference type="EMBL" id="SHG84280.1"/>
    </source>
</evidence>
<dbReference type="PANTHER" id="PTHR30408">
    <property type="entry name" value="TYPE-1 RESTRICTION ENZYME ECOKI SPECIFICITY PROTEIN"/>
    <property type="match status" value="1"/>
</dbReference>
<protein>
    <submittedName>
        <fullName evidence="6">Type I restriction enzyme, S subunit</fullName>
    </submittedName>
</protein>
<gene>
    <name evidence="6" type="ORF">SAMN02745753_04582</name>
</gene>
<dbReference type="CDD" id="cd17287">
    <property type="entry name" value="RMtype1_S_EcoN10ORF171P_TRD2-CR2_like"/>
    <property type="match status" value="1"/>
</dbReference>
<dbReference type="InterPro" id="IPR044946">
    <property type="entry name" value="Restrct_endonuc_typeI_TRD_sf"/>
</dbReference>
<proteinExistence type="inferred from homology"/>
<dbReference type="OrthoDB" id="398435at2"/>
<feature type="domain" description="Type I restriction modification DNA specificity" evidence="5">
    <location>
        <begin position="3"/>
        <end position="177"/>
    </location>
</feature>
<evidence type="ECO:0000256" key="1">
    <source>
        <dbReference type="ARBA" id="ARBA00010923"/>
    </source>
</evidence>
<dbReference type="Gene3D" id="3.90.220.20">
    <property type="entry name" value="DNA methylase specificity domains"/>
    <property type="match status" value="2"/>
</dbReference>
<dbReference type="Pfam" id="PF01420">
    <property type="entry name" value="Methylase_S"/>
    <property type="match status" value="1"/>
</dbReference>
<organism evidence="6 7">
    <name type="scientific">Marinomonas polaris DSM 16579</name>
    <dbReference type="NCBI Taxonomy" id="1122206"/>
    <lineage>
        <taxon>Bacteria</taxon>
        <taxon>Pseudomonadati</taxon>
        <taxon>Pseudomonadota</taxon>
        <taxon>Gammaproteobacteria</taxon>
        <taxon>Oceanospirillales</taxon>
        <taxon>Oceanospirillaceae</taxon>
        <taxon>Marinomonas</taxon>
    </lineage>
</organism>
<dbReference type="Proteomes" id="UP000184517">
    <property type="component" value="Unassembled WGS sequence"/>
</dbReference>
<dbReference type="RefSeq" id="WP_072842394.1">
    <property type="nucleotide sequence ID" value="NZ_FQVF01000033.1"/>
</dbReference>
<dbReference type="PANTHER" id="PTHR30408:SF12">
    <property type="entry name" value="TYPE I RESTRICTION ENZYME MJAVIII SPECIFICITY SUBUNIT"/>
    <property type="match status" value="1"/>
</dbReference>
<sequence length="396" mass="44621">MVPNGWEKGVIEDIAKVSSGGTPSRQNDSYWIDGQIPWVTTTEVQFGIINDTEQKITEAGLKNSSAKLFPKDTILMAMYGQGKTRGQVAKLGIEASTNQACAALLLNDGFEVDYYYQYLVSQYENIRELANSGGQQNLSAGIIKGIHVPIPPQLEQRKIATILSTWDKAISSTERLIDNSKQQKKALMQQLLTGNKRLLDDSGKPFEDKWEEFQLGQLFKERVETGFNDLPLISITSTGGVISRDDVGRKDTSNKDKSKYRRICPNDIGYNTMRMWQGVSGLSDLEGIVSPAYTILIPQNGVSPKFASYLFKLPKLIHIFERNSQGLVSDTWNLKYPHFAKIKWHFPNYQEQDKIASVLINADQEIKLLEKQLADLKKEKKALMQQLLTGKKRVKI</sequence>
<feature type="coiled-coil region" evidence="4">
    <location>
        <begin position="359"/>
        <end position="393"/>
    </location>
</feature>
<evidence type="ECO:0000313" key="7">
    <source>
        <dbReference type="Proteomes" id="UP000184517"/>
    </source>
</evidence>
<keyword evidence="4" id="KW-0175">Coiled coil</keyword>
<name>A0A1M5N3Z3_9GAMM</name>
<evidence type="ECO:0000256" key="4">
    <source>
        <dbReference type="SAM" id="Coils"/>
    </source>
</evidence>
<dbReference type="GO" id="GO:0009307">
    <property type="term" value="P:DNA restriction-modification system"/>
    <property type="evidence" value="ECO:0007669"/>
    <property type="project" value="UniProtKB-KW"/>
</dbReference>
<dbReference type="GO" id="GO:0003677">
    <property type="term" value="F:DNA binding"/>
    <property type="evidence" value="ECO:0007669"/>
    <property type="project" value="UniProtKB-KW"/>
</dbReference>
<dbReference type="AlphaFoldDB" id="A0A1M5N3Z3"/>
<evidence type="ECO:0000256" key="2">
    <source>
        <dbReference type="ARBA" id="ARBA00022747"/>
    </source>
</evidence>